<sequence>MKKFIFFLKNYCYISGSMLLFSLVDLLFWIISLNYTGLVFWLLFALQCVYFLWWLWKNIFYQLNAFRLVNFVWDNPLSVIIGKLGTGKTLLLTYLSETIKLLTDKIYSNYPLEDDKVKVLTFKNLDFTDRTKPVPPDDSLILFDESFLYIDGTSPHDEKVTHRGKIPWIVLARHFGHRALFTAQREGMLWNNIRQLASGIIIPISLKKPIVKKGFNFFNRFFIMRIGIFQDITDYEIWKTESVKRTAEGKRAKHRSDVGLGIRFFKIIIPLEIAQKYESKWLSFVRELKNDDVPVTKEYYWTQLKDLTIKERLELLYIDILKKNLKPKKEKGSGKDD</sequence>
<dbReference type="InterPro" id="IPR027417">
    <property type="entry name" value="P-loop_NTPase"/>
</dbReference>
<name>A0AAI9X0W9_SPIME</name>
<gene>
    <name evidence="2" type="ORF">SPM_000840</name>
</gene>
<protein>
    <recommendedName>
        <fullName evidence="4">Spiroplasmavirus-related protein</fullName>
    </recommendedName>
</protein>
<keyword evidence="1" id="KW-1133">Transmembrane helix</keyword>
<dbReference type="Proteomes" id="UP000004057">
    <property type="component" value="Unassembled WGS sequence"/>
</dbReference>
<dbReference type="RefSeq" id="WP_004027716.1">
    <property type="nucleotide sequence ID" value="NZ_AGBZ02000001.1"/>
</dbReference>
<keyword evidence="1" id="KW-0812">Transmembrane</keyword>
<dbReference type="Gene3D" id="3.40.50.300">
    <property type="entry name" value="P-loop containing nucleotide triphosphate hydrolases"/>
    <property type="match status" value="1"/>
</dbReference>
<dbReference type="EMBL" id="AGBZ02000001">
    <property type="protein sequence ID" value="KAI92636.1"/>
    <property type="molecule type" value="Genomic_DNA"/>
</dbReference>
<feature type="transmembrane region" description="Helical" evidence="1">
    <location>
        <begin position="12"/>
        <end position="32"/>
    </location>
</feature>
<dbReference type="AlphaFoldDB" id="A0AAI9X0W9"/>
<evidence type="ECO:0000313" key="2">
    <source>
        <dbReference type="EMBL" id="KAI92636.1"/>
    </source>
</evidence>
<evidence type="ECO:0000256" key="1">
    <source>
        <dbReference type="SAM" id="Phobius"/>
    </source>
</evidence>
<accession>A0AAI9X0W9</accession>
<feature type="transmembrane region" description="Helical" evidence="1">
    <location>
        <begin position="38"/>
        <end position="56"/>
    </location>
</feature>
<evidence type="ECO:0000313" key="3">
    <source>
        <dbReference type="Proteomes" id="UP000004057"/>
    </source>
</evidence>
<organism evidence="2 3">
    <name type="scientific">Spiroplasma melliferum KC3</name>
    <dbReference type="NCBI Taxonomy" id="570509"/>
    <lineage>
        <taxon>Bacteria</taxon>
        <taxon>Bacillati</taxon>
        <taxon>Mycoplasmatota</taxon>
        <taxon>Mollicutes</taxon>
        <taxon>Entomoplasmatales</taxon>
        <taxon>Spiroplasmataceae</taxon>
        <taxon>Spiroplasma</taxon>
    </lineage>
</organism>
<proteinExistence type="predicted"/>
<comment type="caution">
    <text evidence="2">The sequence shown here is derived from an EMBL/GenBank/DDBJ whole genome shotgun (WGS) entry which is preliminary data.</text>
</comment>
<evidence type="ECO:0008006" key="4">
    <source>
        <dbReference type="Google" id="ProtNLM"/>
    </source>
</evidence>
<keyword evidence="1" id="KW-0472">Membrane</keyword>
<reference evidence="2 3" key="1">
    <citation type="journal article" date="2012" name="J. Proteome Res.">
        <title>Application of Spiroplasma melliferum proteogenomic profiling for the discovery of virulence factors and pathogenicity mechanisms in host-associated spiroplasmas.</title>
        <authorList>
            <person name="Alexeev D."/>
            <person name="Kostrjukova E."/>
            <person name="Aliper A."/>
            <person name="Popenko A."/>
            <person name="Bazaleev N."/>
            <person name="Tyakht A."/>
            <person name="Selezneva O."/>
            <person name="Akopian T."/>
            <person name="Prichodko E."/>
            <person name="Kondratov I."/>
            <person name="Chukin M."/>
            <person name="Demina I."/>
            <person name="Galyamina M."/>
            <person name="Kamashev D."/>
            <person name="Vanyushkina A."/>
            <person name="Ladygina V."/>
            <person name="Levitskii S."/>
            <person name="Lazarev V."/>
            <person name="Govorun V."/>
        </authorList>
    </citation>
    <scope>NUCLEOTIDE SEQUENCE [LARGE SCALE GENOMIC DNA]</scope>
    <source>
        <strain evidence="2 3">KC3</strain>
    </source>
</reference>